<evidence type="ECO:0000313" key="5">
    <source>
        <dbReference type="Proteomes" id="UP001499987"/>
    </source>
</evidence>
<feature type="transmembrane region" description="Helical" evidence="2">
    <location>
        <begin position="152"/>
        <end position="173"/>
    </location>
</feature>
<organism evidence="4 5">
    <name type="scientific">Kitasatospora arboriphila</name>
    <dbReference type="NCBI Taxonomy" id="258052"/>
    <lineage>
        <taxon>Bacteria</taxon>
        <taxon>Bacillati</taxon>
        <taxon>Actinomycetota</taxon>
        <taxon>Actinomycetes</taxon>
        <taxon>Kitasatosporales</taxon>
        <taxon>Streptomycetaceae</taxon>
        <taxon>Kitasatospora</taxon>
    </lineage>
</organism>
<feature type="region of interest" description="Disordered" evidence="1">
    <location>
        <begin position="187"/>
        <end position="216"/>
    </location>
</feature>
<reference evidence="5" key="1">
    <citation type="journal article" date="2019" name="Int. J. Syst. Evol. Microbiol.">
        <title>The Global Catalogue of Microorganisms (GCM) 10K type strain sequencing project: providing services to taxonomists for standard genome sequencing and annotation.</title>
        <authorList>
            <consortium name="The Broad Institute Genomics Platform"/>
            <consortium name="The Broad Institute Genome Sequencing Center for Infectious Disease"/>
            <person name="Wu L."/>
            <person name="Ma J."/>
        </authorList>
    </citation>
    <scope>NUCLEOTIDE SEQUENCE [LARGE SCALE GENOMIC DNA]</scope>
    <source>
        <strain evidence="5">JCM 13002</strain>
    </source>
</reference>
<protein>
    <recommendedName>
        <fullName evidence="3">VanZ-like domain-containing protein</fullName>
    </recommendedName>
</protein>
<keyword evidence="2" id="KW-0472">Membrane</keyword>
<feature type="transmembrane region" description="Helical" evidence="2">
    <location>
        <begin position="120"/>
        <end position="140"/>
    </location>
</feature>
<keyword evidence="2" id="KW-1133">Transmembrane helix</keyword>
<dbReference type="InterPro" id="IPR053150">
    <property type="entry name" value="Teicoplanin_resist-assoc"/>
</dbReference>
<sequence>MHRHGTTTRTGAAAGDDPIEDTGPTGRTQPPEACRTLRTTARLLLAGYAVLLAWLVLTPNAVNWTYPANLTPLASVDRALALGGYAGARQLAAGILPLAPFGVLLPIAVGRLRTPVLPSFLRTVGGAALLATGLEILKSWTPGHVLNVDDIILGTAGAAACHLLLVPAARALLRLRARRRRRAALPAAQPHHRTYELASPASPLGRLTTPGSPTVR</sequence>
<gene>
    <name evidence="4" type="ORF">GCM10009663_08730</name>
</gene>
<comment type="caution">
    <text evidence="4">The sequence shown here is derived from an EMBL/GenBank/DDBJ whole genome shotgun (WGS) entry which is preliminary data.</text>
</comment>
<feature type="transmembrane region" description="Helical" evidence="2">
    <location>
        <begin position="86"/>
        <end position="108"/>
    </location>
</feature>
<dbReference type="PANTHER" id="PTHR36834">
    <property type="entry name" value="MEMBRANE PROTEIN-RELATED"/>
    <property type="match status" value="1"/>
</dbReference>
<dbReference type="PANTHER" id="PTHR36834:SF1">
    <property type="entry name" value="INTEGRAL MEMBRANE PROTEIN"/>
    <property type="match status" value="1"/>
</dbReference>
<dbReference type="InterPro" id="IPR006976">
    <property type="entry name" value="VanZ-like"/>
</dbReference>
<keyword evidence="5" id="KW-1185">Reference proteome</keyword>
<feature type="transmembrane region" description="Helical" evidence="2">
    <location>
        <begin position="43"/>
        <end position="66"/>
    </location>
</feature>
<evidence type="ECO:0000256" key="2">
    <source>
        <dbReference type="SAM" id="Phobius"/>
    </source>
</evidence>
<accession>A0ABP4DXU4</accession>
<feature type="region of interest" description="Disordered" evidence="1">
    <location>
        <begin position="1"/>
        <end position="32"/>
    </location>
</feature>
<evidence type="ECO:0000259" key="3">
    <source>
        <dbReference type="Pfam" id="PF04892"/>
    </source>
</evidence>
<proteinExistence type="predicted"/>
<keyword evidence="2" id="KW-0812">Transmembrane</keyword>
<dbReference type="Proteomes" id="UP001499987">
    <property type="component" value="Unassembled WGS sequence"/>
</dbReference>
<evidence type="ECO:0000256" key="1">
    <source>
        <dbReference type="SAM" id="MobiDB-lite"/>
    </source>
</evidence>
<dbReference type="RefSeq" id="WP_344622124.1">
    <property type="nucleotide sequence ID" value="NZ_BAAALD010000005.1"/>
</dbReference>
<name>A0ABP4DXU4_9ACTN</name>
<evidence type="ECO:0000313" key="4">
    <source>
        <dbReference type="EMBL" id="GAA1071643.1"/>
    </source>
</evidence>
<feature type="domain" description="VanZ-like" evidence="3">
    <location>
        <begin position="47"/>
        <end position="165"/>
    </location>
</feature>
<dbReference type="Pfam" id="PF04892">
    <property type="entry name" value="VanZ"/>
    <property type="match status" value="1"/>
</dbReference>
<dbReference type="EMBL" id="BAAALD010000005">
    <property type="protein sequence ID" value="GAA1071643.1"/>
    <property type="molecule type" value="Genomic_DNA"/>
</dbReference>